<sequence>LLPAPPLRSGLGSRLPPRRIRRQLTGQTPSHPPPHPRPGGAGEEFGKSCRSGGVEGGQNESRVGRADATPGRGAGGGGEGQGGHSLALPLGGKTDGPWRRLPPPPRSARRAETSERSGPRRGSPPPRPRPRRRIKSGPGGGGGGGGGGDALRVQVLGRRSVPSAHSSLPARTMRRRQLPLVLLALVLCQAPRGPAAPLPAGTGTALDKMYPRGNHWAVGHLMGKKSTRESPYVYEGGRLKQQLQYILWEEAARNLLSLMGGKGTGNYQPPQRELLAIRQSPWDSQDGSAFKVVGSKHKGTMCWGSGVGWGCLGRVTGRLGVSREE</sequence>
<evidence type="ECO:0000256" key="13">
    <source>
        <dbReference type="SAM" id="MobiDB-lite"/>
    </source>
</evidence>
<reference evidence="14" key="2">
    <citation type="submission" date="2025-08" db="UniProtKB">
        <authorList>
            <consortium name="Ensembl"/>
        </authorList>
    </citation>
    <scope>IDENTIFICATION</scope>
    <source>
        <strain evidence="14">breed Abyssinian</strain>
    </source>
</reference>
<evidence type="ECO:0000313" key="15">
    <source>
        <dbReference type="Proteomes" id="UP000823872"/>
    </source>
</evidence>
<proteinExistence type="inferred from homology"/>
<dbReference type="Proteomes" id="UP000823872">
    <property type="component" value="Chromosome D3"/>
</dbReference>
<evidence type="ECO:0000256" key="8">
    <source>
        <dbReference type="ARBA" id="ARBA00022685"/>
    </source>
</evidence>
<dbReference type="InterPro" id="IPR000874">
    <property type="entry name" value="Bombesin"/>
</dbReference>
<evidence type="ECO:0000256" key="4">
    <source>
        <dbReference type="ARBA" id="ARBA00010012"/>
    </source>
</evidence>
<dbReference type="PANTHER" id="PTHR16866:SF2">
    <property type="entry name" value="GASTRIN-RELEASING PEPTIDE"/>
    <property type="match status" value="1"/>
</dbReference>
<dbReference type="Pfam" id="PF02044">
    <property type="entry name" value="Bombesin"/>
    <property type="match status" value="1"/>
</dbReference>
<keyword evidence="11" id="KW-0968">Cytoplasmic vesicle</keyword>
<reference evidence="14" key="3">
    <citation type="submission" date="2025-09" db="UniProtKB">
        <authorList>
            <consortium name="Ensembl"/>
        </authorList>
    </citation>
    <scope>IDENTIFICATION</scope>
    <source>
        <strain evidence="14">breed Abyssinian</strain>
    </source>
</reference>
<keyword evidence="8" id="KW-0165">Cleavage on pair of basic residues</keyword>
<evidence type="ECO:0000256" key="10">
    <source>
        <dbReference type="ARBA" id="ARBA00022815"/>
    </source>
</evidence>
<feature type="compositionally biased region" description="Basic and acidic residues" evidence="13">
    <location>
        <begin position="109"/>
        <end position="118"/>
    </location>
</feature>
<evidence type="ECO:0000256" key="12">
    <source>
        <dbReference type="ARBA" id="ARBA00033733"/>
    </source>
</evidence>
<protein>
    <recommendedName>
        <fullName evidence="5">Gastrin-releasing peptide</fullName>
    </recommendedName>
</protein>
<feature type="compositionally biased region" description="Gly residues" evidence="13">
    <location>
        <begin position="72"/>
        <end position="83"/>
    </location>
</feature>
<keyword evidence="15" id="KW-1185">Reference proteome</keyword>
<evidence type="ECO:0000256" key="11">
    <source>
        <dbReference type="ARBA" id="ARBA00023329"/>
    </source>
</evidence>
<keyword evidence="7" id="KW-0467">Mast cell degranulation</keyword>
<organism evidence="14 15">
    <name type="scientific">Felis catus</name>
    <name type="common">Cat</name>
    <name type="synonym">Felis silvestris catus</name>
    <dbReference type="NCBI Taxonomy" id="9685"/>
    <lineage>
        <taxon>Eukaryota</taxon>
        <taxon>Metazoa</taxon>
        <taxon>Chordata</taxon>
        <taxon>Craniata</taxon>
        <taxon>Vertebrata</taxon>
        <taxon>Euteleostomi</taxon>
        <taxon>Mammalia</taxon>
        <taxon>Eutheria</taxon>
        <taxon>Laurasiatheria</taxon>
        <taxon>Carnivora</taxon>
        <taxon>Feliformia</taxon>
        <taxon>Felidae</taxon>
        <taxon>Felinae</taxon>
        <taxon>Felis</taxon>
    </lineage>
</organism>
<evidence type="ECO:0000256" key="7">
    <source>
        <dbReference type="ARBA" id="ARBA00022675"/>
    </source>
</evidence>
<keyword evidence="9" id="KW-0732">Signal</keyword>
<name>A0ABI7XYS2_FELCA</name>
<evidence type="ECO:0000256" key="9">
    <source>
        <dbReference type="ARBA" id="ARBA00022729"/>
    </source>
</evidence>
<dbReference type="GeneTree" id="ENSGT00940000154470"/>
<accession>A0ABI7XYS2</accession>
<dbReference type="Ensembl" id="ENSFCTT00005039428.1">
    <property type="protein sequence ID" value="ENSFCTP00005027720.1"/>
    <property type="gene ID" value="ENSFCTG00005013842.1"/>
</dbReference>
<keyword evidence="10" id="KW-0027">Amidation</keyword>
<dbReference type="PROSITE" id="PS00257">
    <property type="entry name" value="BOMBESIN"/>
    <property type="match status" value="1"/>
</dbReference>
<reference evidence="14 15" key="1">
    <citation type="submission" date="2021-02" db="EMBL/GenBank/DDBJ databases">
        <title>Safari Cat Assemblies.</title>
        <authorList>
            <person name="Bredemeyer K.R."/>
            <person name="Murphy W.J."/>
        </authorList>
    </citation>
    <scope>NUCLEOTIDE SEQUENCE [LARGE SCALE GENOMIC DNA]</scope>
</reference>
<evidence type="ECO:0000256" key="3">
    <source>
        <dbReference type="ARBA" id="ARBA00004613"/>
    </source>
</evidence>
<feature type="region of interest" description="Disordered" evidence="13">
    <location>
        <begin position="1"/>
        <end position="151"/>
    </location>
</feature>
<feature type="compositionally biased region" description="Gly residues" evidence="13">
    <location>
        <begin position="137"/>
        <end position="149"/>
    </location>
</feature>
<evidence type="ECO:0000256" key="2">
    <source>
        <dbReference type="ARBA" id="ARBA00004487"/>
    </source>
</evidence>
<comment type="function">
    <text evidence="12">Induces an itch response through activation of receptors present on mast cells, triggering mast cell degranulation.</text>
</comment>
<dbReference type="PANTHER" id="PTHR16866">
    <property type="entry name" value="GASTRIN-RELEASING PEPTIDE"/>
    <property type="match status" value="1"/>
</dbReference>
<gene>
    <name evidence="14" type="primary">GRP</name>
</gene>
<keyword evidence="6" id="KW-0964">Secreted</keyword>
<evidence type="ECO:0000313" key="14">
    <source>
        <dbReference type="Ensembl" id="ENSFCTP00005027720.1"/>
    </source>
</evidence>
<comment type="subcellular location">
    <subcellularLocation>
        <location evidence="2">Cell projection</location>
        <location evidence="2">Neuron projection</location>
    </subcellularLocation>
    <subcellularLocation>
        <location evidence="1">Cytoplasmic vesicle</location>
        <location evidence="1">Secretory vesicle lumen</location>
    </subcellularLocation>
    <subcellularLocation>
        <location evidence="3">Secreted</location>
    </subcellularLocation>
</comment>
<evidence type="ECO:0000256" key="1">
    <source>
        <dbReference type="ARBA" id="ARBA00004263"/>
    </source>
</evidence>
<evidence type="ECO:0000256" key="6">
    <source>
        <dbReference type="ARBA" id="ARBA00022525"/>
    </source>
</evidence>
<evidence type="ECO:0000256" key="5">
    <source>
        <dbReference type="ARBA" id="ARBA00016270"/>
    </source>
</evidence>
<comment type="similarity">
    <text evidence="4">Belongs to the bombesin/neuromedin-B/ranatensin family.</text>
</comment>